<keyword evidence="3" id="KW-1185">Reference proteome</keyword>
<dbReference type="PANTHER" id="PTHR14593">
    <property type="entry name" value="WD REPEAT-CONTAINING PROTEIN 11"/>
    <property type="match status" value="1"/>
</dbReference>
<dbReference type="Pfam" id="PF23752">
    <property type="entry name" value="Beta-prop_WDR11_2nd"/>
    <property type="match status" value="1"/>
</dbReference>
<dbReference type="Proteomes" id="UP000631114">
    <property type="component" value="Unassembled WGS sequence"/>
</dbReference>
<dbReference type="EMBL" id="JADFTS010000003">
    <property type="protein sequence ID" value="KAF9616519.1"/>
    <property type="molecule type" value="Genomic_DNA"/>
</dbReference>
<accession>A0A835IGE4</accession>
<feature type="domain" description="WDR11 second beta-propeller" evidence="1">
    <location>
        <begin position="22"/>
        <end position="117"/>
    </location>
</feature>
<evidence type="ECO:0000313" key="2">
    <source>
        <dbReference type="EMBL" id="KAF9616519.1"/>
    </source>
</evidence>
<name>A0A835IGE4_9MAGN</name>
<dbReference type="OrthoDB" id="1291858at2759"/>
<feature type="non-terminal residue" evidence="2">
    <location>
        <position position="1"/>
    </location>
</feature>
<dbReference type="InterPro" id="IPR039694">
    <property type="entry name" value="WDR11"/>
</dbReference>
<reference evidence="2 3" key="1">
    <citation type="submission" date="2020-10" db="EMBL/GenBank/DDBJ databases">
        <title>The Coptis chinensis genome and diversification of protoberbering-type alkaloids.</title>
        <authorList>
            <person name="Wang B."/>
            <person name="Shu S."/>
            <person name="Song C."/>
            <person name="Liu Y."/>
        </authorList>
    </citation>
    <scope>NUCLEOTIDE SEQUENCE [LARGE SCALE GENOMIC DNA]</scope>
    <source>
        <strain evidence="2">HL-2020</strain>
        <tissue evidence="2">Leaf</tissue>
    </source>
</reference>
<dbReference type="InterPro" id="IPR057853">
    <property type="entry name" value="Beta-prop_WDR11_2nd"/>
</dbReference>
<proteinExistence type="predicted"/>
<dbReference type="GO" id="GO:0005737">
    <property type="term" value="C:cytoplasm"/>
    <property type="evidence" value="ECO:0007669"/>
    <property type="project" value="TreeGrafter"/>
</dbReference>
<gene>
    <name evidence="2" type="ORF">IFM89_029980</name>
</gene>
<comment type="caution">
    <text evidence="2">The sequence shown here is derived from an EMBL/GenBank/DDBJ whole genome shotgun (WGS) entry which is preliminary data.</text>
</comment>
<dbReference type="AlphaFoldDB" id="A0A835IGE4"/>
<dbReference type="PANTHER" id="PTHR14593:SF5">
    <property type="entry name" value="WD REPEAT-CONTAINING PROTEIN 11"/>
    <property type="match status" value="1"/>
</dbReference>
<evidence type="ECO:0000313" key="3">
    <source>
        <dbReference type="Proteomes" id="UP000631114"/>
    </source>
</evidence>
<organism evidence="2 3">
    <name type="scientific">Coptis chinensis</name>
    <dbReference type="NCBI Taxonomy" id="261450"/>
    <lineage>
        <taxon>Eukaryota</taxon>
        <taxon>Viridiplantae</taxon>
        <taxon>Streptophyta</taxon>
        <taxon>Embryophyta</taxon>
        <taxon>Tracheophyta</taxon>
        <taxon>Spermatophyta</taxon>
        <taxon>Magnoliopsida</taxon>
        <taxon>Ranunculales</taxon>
        <taxon>Ranunculaceae</taxon>
        <taxon>Coptidoideae</taxon>
        <taxon>Coptis</taxon>
    </lineage>
</organism>
<protein>
    <recommendedName>
        <fullName evidence="1">WDR11 second beta-propeller domain-containing protein</fullName>
    </recommendedName>
</protein>
<sequence>MMNKVSPYLPRIDAVDESLLTDSPSDGHKGHLVNSNLFSLTKDSQDPLANSLLQPQLSGTLVLELDWLPLRTDKDEPLVLCIAGADSSFRLMEVNINEKKSSLVSQPRAIKERFRPMPLCCPNLLPTAHAL</sequence>
<evidence type="ECO:0000259" key="1">
    <source>
        <dbReference type="Pfam" id="PF23752"/>
    </source>
</evidence>